<keyword evidence="1" id="KW-0472">Membrane</keyword>
<feature type="transmembrane region" description="Helical" evidence="1">
    <location>
        <begin position="100"/>
        <end position="120"/>
    </location>
</feature>
<dbReference type="InParanoid" id="D8IG70"/>
<gene>
    <name evidence="2" type="ordered locus">BP951000_2160</name>
</gene>
<feature type="transmembrane region" description="Helical" evidence="1">
    <location>
        <begin position="204"/>
        <end position="221"/>
    </location>
</feature>
<keyword evidence="3" id="KW-1185">Reference proteome</keyword>
<organism evidence="2 3">
    <name type="scientific">Brachyspira pilosicoli (strain ATCC BAA-1826 / 95/1000)</name>
    <dbReference type="NCBI Taxonomy" id="759914"/>
    <lineage>
        <taxon>Bacteria</taxon>
        <taxon>Pseudomonadati</taxon>
        <taxon>Spirochaetota</taxon>
        <taxon>Spirochaetia</taxon>
        <taxon>Brachyspirales</taxon>
        <taxon>Brachyspiraceae</taxon>
        <taxon>Brachyspira</taxon>
    </lineage>
</organism>
<feature type="transmembrane region" description="Helical" evidence="1">
    <location>
        <begin position="374"/>
        <end position="394"/>
    </location>
</feature>
<feature type="transmembrane region" description="Helical" evidence="1">
    <location>
        <begin position="406"/>
        <end position="427"/>
    </location>
</feature>
<dbReference type="HOGENOM" id="CLU_040012_0_0_12"/>
<protein>
    <recommendedName>
        <fullName evidence="4">Glycosyltransferase RgtA/B/C/D-like domain-containing protein</fullName>
    </recommendedName>
</protein>
<dbReference type="STRING" id="759914.BP951000_2160"/>
<reference evidence="2 3" key="1">
    <citation type="journal article" date="2010" name="PLoS ONE">
        <title>The complete genome sequence of the pathogenic intestinal spirochete Brachyspira pilosicoli and comparison with other Brachyspira genomes.</title>
        <authorList>
            <person name="Wanchanthuek P."/>
            <person name="Bellgard M.I."/>
            <person name="La T."/>
            <person name="Ryan K."/>
            <person name="Moolhuijzen P."/>
            <person name="Chapman B."/>
            <person name="Black M."/>
            <person name="Schibeci D."/>
            <person name="Hunter A."/>
            <person name="Barrero R."/>
            <person name="Phillips N.D."/>
            <person name="Hampson D.J."/>
        </authorList>
    </citation>
    <scope>NUCLEOTIDE SEQUENCE [LARGE SCALE GENOMIC DNA]</scope>
    <source>
        <strain evidence="3">ATCC BAA-1826 / 95/1000</strain>
    </source>
</reference>
<dbReference type="Proteomes" id="UP000000332">
    <property type="component" value="Chromosome"/>
</dbReference>
<evidence type="ECO:0000256" key="1">
    <source>
        <dbReference type="SAM" id="Phobius"/>
    </source>
</evidence>
<dbReference type="AlphaFoldDB" id="D8IG70"/>
<sequence length="534" mass="63032">MKINTFMKKNSKFIILILLSIIINIFLSSYIMPRRAFNIDQLQHFYDMNKWYKSNKLPTTSARFIASKVIDEEYTTPRVPGGAYYIFYTLFYKLSGEKLLGAKIINLIFNLIIISIFLFWFYKKFGLISVAFISPLILCNGYFILSIVNFWNPSLSLIFSFIFFIFLFEYIDKNEEDDKRKIIVRISAVFLFPILAVIAQGHFFTFFSAIPTLIIYLIIRYKRTLKYFKFFSLGVFISFLLYLPYLISELQNNFNNLNMIFTLKESLGKFTFPQIHFIFLFPTNEMSFLYGTKIDAIINFWKLYPFKILGISFLFISVIFSFACFCRALYFYFNKKYVAQSNNEKNILEMFTIFLLFIPITIIINLLAGGKIAVVHYLYSIFALSYIPIILFFIQFSMKNNNKFLYIIYSMLIINIFVISIQLITYINNYEKPMDMESVKLITKSISELEYSDGVKIVRPFDPVTDGFYNDFAKILFPEFVFNENSSSSNILTIINKQYFWNLNSQYASNYINNIKETSRLITNNSLLYLYKSN</sequence>
<feature type="transmembrane region" description="Helical" evidence="1">
    <location>
        <begin position="228"/>
        <end position="247"/>
    </location>
</feature>
<proteinExistence type="predicted"/>
<feature type="transmembrane region" description="Helical" evidence="1">
    <location>
        <begin position="350"/>
        <end position="368"/>
    </location>
</feature>
<accession>D8IG70</accession>
<evidence type="ECO:0000313" key="2">
    <source>
        <dbReference type="EMBL" id="ADK32134.1"/>
    </source>
</evidence>
<dbReference type="eggNOG" id="COG1807">
    <property type="taxonomic scope" value="Bacteria"/>
</dbReference>
<feature type="transmembrane region" description="Helical" evidence="1">
    <location>
        <begin position="308"/>
        <end position="330"/>
    </location>
</feature>
<feature type="transmembrane region" description="Helical" evidence="1">
    <location>
        <begin position="182"/>
        <end position="198"/>
    </location>
</feature>
<dbReference type="KEGG" id="bpo:BP951000_2160"/>
<name>D8IG70_BRAP9</name>
<feature type="transmembrane region" description="Helical" evidence="1">
    <location>
        <begin position="151"/>
        <end position="170"/>
    </location>
</feature>
<evidence type="ECO:0008006" key="4">
    <source>
        <dbReference type="Google" id="ProtNLM"/>
    </source>
</evidence>
<evidence type="ECO:0000313" key="3">
    <source>
        <dbReference type="Proteomes" id="UP000000332"/>
    </source>
</evidence>
<keyword evidence="1" id="KW-0812">Transmembrane</keyword>
<dbReference type="EMBL" id="CP002025">
    <property type="protein sequence ID" value="ADK32134.1"/>
    <property type="molecule type" value="Genomic_DNA"/>
</dbReference>
<keyword evidence="1" id="KW-1133">Transmembrane helix</keyword>
<feature type="transmembrane region" description="Helical" evidence="1">
    <location>
        <begin position="127"/>
        <end position="145"/>
    </location>
</feature>
<feature type="transmembrane region" description="Helical" evidence="1">
    <location>
        <begin position="12"/>
        <end position="32"/>
    </location>
</feature>